<proteinExistence type="predicted"/>
<evidence type="ECO:0000313" key="1">
    <source>
        <dbReference type="EMBL" id="GBP22082.1"/>
    </source>
</evidence>
<evidence type="ECO:0008006" key="3">
    <source>
        <dbReference type="Google" id="ProtNLM"/>
    </source>
</evidence>
<sequence>MDGIIDDICELIKDRRLDILCVNETKKKGSSEAIKRGYFDTYWFGVDKSQRGHRGDGFILLERLSEYVNGYGCLSPRLLWLLVKIGLTRIFILGVYAPDISKSFEDREEL</sequence>
<dbReference type="AlphaFoldDB" id="A0A4C1U6S8"/>
<accession>A0A4C1U6S8</accession>
<dbReference type="EMBL" id="BGZK01000136">
    <property type="protein sequence ID" value="GBP22082.1"/>
    <property type="molecule type" value="Genomic_DNA"/>
</dbReference>
<comment type="caution">
    <text evidence="1">The sequence shown here is derived from an EMBL/GenBank/DDBJ whole genome shotgun (WGS) entry which is preliminary data.</text>
</comment>
<dbReference type="InterPro" id="IPR036691">
    <property type="entry name" value="Endo/exonu/phosph_ase_sf"/>
</dbReference>
<evidence type="ECO:0000313" key="2">
    <source>
        <dbReference type="Proteomes" id="UP000299102"/>
    </source>
</evidence>
<dbReference type="OrthoDB" id="412793at2759"/>
<protein>
    <recommendedName>
        <fullName evidence="3">Craniofacial development protein 2</fullName>
    </recommendedName>
</protein>
<keyword evidence="2" id="KW-1185">Reference proteome</keyword>
<reference evidence="1 2" key="1">
    <citation type="journal article" date="2019" name="Commun. Biol.">
        <title>The bagworm genome reveals a unique fibroin gene that provides high tensile strength.</title>
        <authorList>
            <person name="Kono N."/>
            <person name="Nakamura H."/>
            <person name="Ohtoshi R."/>
            <person name="Tomita M."/>
            <person name="Numata K."/>
            <person name="Arakawa K."/>
        </authorList>
    </citation>
    <scope>NUCLEOTIDE SEQUENCE [LARGE SCALE GENOMIC DNA]</scope>
</reference>
<dbReference type="SUPFAM" id="SSF56219">
    <property type="entry name" value="DNase I-like"/>
    <property type="match status" value="1"/>
</dbReference>
<dbReference type="Proteomes" id="UP000299102">
    <property type="component" value="Unassembled WGS sequence"/>
</dbReference>
<name>A0A4C1U6S8_EUMVA</name>
<organism evidence="1 2">
    <name type="scientific">Eumeta variegata</name>
    <name type="common">Bagworm moth</name>
    <name type="synonym">Eumeta japonica</name>
    <dbReference type="NCBI Taxonomy" id="151549"/>
    <lineage>
        <taxon>Eukaryota</taxon>
        <taxon>Metazoa</taxon>
        <taxon>Ecdysozoa</taxon>
        <taxon>Arthropoda</taxon>
        <taxon>Hexapoda</taxon>
        <taxon>Insecta</taxon>
        <taxon>Pterygota</taxon>
        <taxon>Neoptera</taxon>
        <taxon>Endopterygota</taxon>
        <taxon>Lepidoptera</taxon>
        <taxon>Glossata</taxon>
        <taxon>Ditrysia</taxon>
        <taxon>Tineoidea</taxon>
        <taxon>Psychidae</taxon>
        <taxon>Oiketicinae</taxon>
        <taxon>Eumeta</taxon>
    </lineage>
</organism>
<gene>
    <name evidence="1" type="ORF">EVAR_94121_1</name>
</gene>
<dbReference type="Gene3D" id="3.60.10.10">
    <property type="entry name" value="Endonuclease/exonuclease/phosphatase"/>
    <property type="match status" value="1"/>
</dbReference>